<evidence type="ECO:0000259" key="5">
    <source>
        <dbReference type="Pfam" id="PF00056"/>
    </source>
</evidence>
<keyword evidence="8" id="KW-1185">Reference proteome</keyword>
<dbReference type="InterPro" id="IPR001557">
    <property type="entry name" value="L-lactate/malate_DH"/>
</dbReference>
<gene>
    <name evidence="7" type="ORF">NK118_01820</name>
</gene>
<evidence type="ECO:0000256" key="2">
    <source>
        <dbReference type="ARBA" id="ARBA00023002"/>
    </source>
</evidence>
<evidence type="ECO:0000256" key="4">
    <source>
        <dbReference type="RuleBase" id="RU003369"/>
    </source>
</evidence>
<dbReference type="Pfam" id="PF00056">
    <property type="entry name" value="Ldh_1_N"/>
    <property type="match status" value="1"/>
</dbReference>
<dbReference type="InterPro" id="IPR022383">
    <property type="entry name" value="Lactate/malate_DH_C"/>
</dbReference>
<evidence type="ECO:0008006" key="9">
    <source>
        <dbReference type="Google" id="ProtNLM"/>
    </source>
</evidence>
<dbReference type="Gene3D" id="3.90.110.10">
    <property type="entry name" value="Lactate dehydrogenase/glycoside hydrolase, family 4, C-terminal"/>
    <property type="match status" value="1"/>
</dbReference>
<feature type="domain" description="Lactate/malate dehydrogenase C-terminal" evidence="6">
    <location>
        <begin position="146"/>
        <end position="299"/>
    </location>
</feature>
<dbReference type="PIRSF" id="PIRSF000102">
    <property type="entry name" value="Lac_mal_DH"/>
    <property type="match status" value="1"/>
</dbReference>
<dbReference type="Proteomes" id="UP001523565">
    <property type="component" value="Unassembled WGS sequence"/>
</dbReference>
<name>A0ABT1EGU9_9FIRM</name>
<sequence length="304" mass="33562">MKLGVIGGAGLLGSTTAFCVGMRDVLEEIKLLDLKENVLEAHVMDMSQALLPVSKTKVTKADYEDLGDCDIILVTASLPERQVANRNEYLTGNLGVVTPICEKLKAVCKKDAILISATNPVDVFTYVYWKLLGWDKSKVLGFCVNDTLRFKWAIEEVTGKEFSKLDAMCIGEHGDGQVRLYNHVTYDGKPMEISQEERTAIEEATANWFRTWQQLDSKRTTGWTSGVMLADMIEAIATDSKAVIPVSVVMDGFKGYDHVAMGMPGVFSKEGVTKLIDVELTDEGKAQLDKTACKIEDMLKSIDM</sequence>
<reference evidence="7 8" key="1">
    <citation type="journal article" date="2022" name="Genome Biol. Evol.">
        <title>Host diet, physiology and behaviors set the stage for Lachnospiraceae cladogenesis.</title>
        <authorList>
            <person name="Vera-Ponce De Leon A."/>
            <person name="Schneider M."/>
            <person name="Jahnes B.C."/>
            <person name="Sadowski V."/>
            <person name="Camuy-Velez L.A."/>
            <person name="Duan J."/>
            <person name="Sabree Z.L."/>
        </authorList>
    </citation>
    <scope>NUCLEOTIDE SEQUENCE [LARGE SCALE GENOMIC DNA]</scope>
    <source>
        <strain evidence="7 8">PAL227</strain>
    </source>
</reference>
<dbReference type="PANTHER" id="PTHR43128:SF16">
    <property type="entry name" value="L-LACTATE DEHYDROGENASE"/>
    <property type="match status" value="1"/>
</dbReference>
<evidence type="ECO:0000313" key="8">
    <source>
        <dbReference type="Proteomes" id="UP001523565"/>
    </source>
</evidence>
<proteinExistence type="inferred from homology"/>
<accession>A0ABT1EGU9</accession>
<dbReference type="PANTHER" id="PTHR43128">
    <property type="entry name" value="L-2-HYDROXYCARBOXYLATE DEHYDROGENASE (NAD(P)(+))"/>
    <property type="match status" value="1"/>
</dbReference>
<dbReference type="Gene3D" id="3.40.50.720">
    <property type="entry name" value="NAD(P)-binding Rossmann-like Domain"/>
    <property type="match status" value="1"/>
</dbReference>
<dbReference type="SUPFAM" id="SSF56327">
    <property type="entry name" value="LDH C-terminal domain-like"/>
    <property type="match status" value="1"/>
</dbReference>
<feature type="domain" description="Lactate/malate dehydrogenase N-terminal" evidence="5">
    <location>
        <begin position="1"/>
        <end position="141"/>
    </location>
</feature>
<organism evidence="7 8">
    <name type="scientific">Ohessyouella blattaphilus</name>
    <dbReference type="NCBI Taxonomy" id="2949333"/>
    <lineage>
        <taxon>Bacteria</taxon>
        <taxon>Bacillati</taxon>
        <taxon>Bacillota</taxon>
        <taxon>Clostridia</taxon>
        <taxon>Lachnospirales</taxon>
        <taxon>Lachnospiraceae</taxon>
        <taxon>Ohessyouella</taxon>
    </lineage>
</organism>
<protein>
    <recommendedName>
        <fullName evidence="9">L-lactate dehydrogenase</fullName>
    </recommendedName>
</protein>
<keyword evidence="2 4" id="KW-0560">Oxidoreductase</keyword>
<comment type="similarity">
    <text evidence="1">Belongs to the LDH/MDH superfamily. LDH family.</text>
</comment>
<dbReference type="RefSeq" id="WP_262067890.1">
    <property type="nucleotide sequence ID" value="NZ_JAMXOC010000001.1"/>
</dbReference>
<dbReference type="SUPFAM" id="SSF51735">
    <property type="entry name" value="NAD(P)-binding Rossmann-fold domains"/>
    <property type="match status" value="1"/>
</dbReference>
<dbReference type="InterPro" id="IPR001236">
    <property type="entry name" value="Lactate/malate_DH_N"/>
</dbReference>
<dbReference type="Pfam" id="PF02866">
    <property type="entry name" value="Ldh_1_C"/>
    <property type="match status" value="1"/>
</dbReference>
<dbReference type="InterPro" id="IPR036291">
    <property type="entry name" value="NAD(P)-bd_dom_sf"/>
</dbReference>
<dbReference type="InterPro" id="IPR015955">
    <property type="entry name" value="Lactate_DH/Glyco_Ohase_4_C"/>
</dbReference>
<evidence type="ECO:0000313" key="7">
    <source>
        <dbReference type="EMBL" id="MCP1108987.1"/>
    </source>
</evidence>
<evidence type="ECO:0000259" key="6">
    <source>
        <dbReference type="Pfam" id="PF02866"/>
    </source>
</evidence>
<evidence type="ECO:0000256" key="1">
    <source>
        <dbReference type="ARBA" id="ARBA00006054"/>
    </source>
</evidence>
<dbReference type="EMBL" id="JAMZFV010000001">
    <property type="protein sequence ID" value="MCP1108987.1"/>
    <property type="molecule type" value="Genomic_DNA"/>
</dbReference>
<comment type="caution">
    <text evidence="7">The sequence shown here is derived from an EMBL/GenBank/DDBJ whole genome shotgun (WGS) entry which is preliminary data.</text>
</comment>
<keyword evidence="3" id="KW-0520">NAD</keyword>
<evidence type="ECO:0000256" key="3">
    <source>
        <dbReference type="ARBA" id="ARBA00023027"/>
    </source>
</evidence>
<dbReference type="PRINTS" id="PR00086">
    <property type="entry name" value="LLDHDRGNASE"/>
</dbReference>